<dbReference type="AlphaFoldDB" id="A0A1Y4LJV2"/>
<name>A0A1Y4LJV2_9FIRM</name>
<dbReference type="EMBL" id="NFKM01000023">
    <property type="protein sequence ID" value="OUP56984.1"/>
    <property type="molecule type" value="Genomic_DNA"/>
</dbReference>
<dbReference type="Proteomes" id="UP000195447">
    <property type="component" value="Unassembled WGS sequence"/>
</dbReference>
<comment type="caution">
    <text evidence="1">The sequence shown here is derived from an EMBL/GenBank/DDBJ whole genome shotgun (WGS) entry which is preliminary data.</text>
</comment>
<sequence length="123" mass="14569">MAQSQNTKVDFTIHATSMLGLTTYGNIMIGDKAFEFYNEKNVQDFIQIPWTEIDRVEASVLFKKKISRFVIFTKEGMHFTFSTRDNIKTLKEVKKYVPEDRMFRSLSFFDVIKRGLKRLFHIK</sequence>
<proteinExistence type="predicted"/>
<reference evidence="2" key="1">
    <citation type="submission" date="2017-04" db="EMBL/GenBank/DDBJ databases">
        <title>Function of individual gut microbiota members based on whole genome sequencing of pure cultures obtained from chicken caecum.</title>
        <authorList>
            <person name="Medvecky M."/>
            <person name="Cejkova D."/>
            <person name="Polansky O."/>
            <person name="Karasova D."/>
            <person name="Kubasova T."/>
            <person name="Cizek A."/>
            <person name="Rychlik I."/>
        </authorList>
    </citation>
    <scope>NUCLEOTIDE SEQUENCE [LARGE SCALE GENOMIC DNA]</scope>
    <source>
        <strain evidence="2">An178</strain>
    </source>
</reference>
<protein>
    <recommendedName>
        <fullName evidence="3">PTS mannose transporter accessory protein ManO</fullName>
    </recommendedName>
</protein>
<dbReference type="PIRSF" id="PIRSF021265">
    <property type="entry name" value="DUF956"/>
    <property type="match status" value="1"/>
</dbReference>
<dbReference type="InterPro" id="IPR010360">
    <property type="entry name" value="DUF956"/>
</dbReference>
<evidence type="ECO:0008006" key="3">
    <source>
        <dbReference type="Google" id="ProtNLM"/>
    </source>
</evidence>
<accession>A0A1Y4LJV2</accession>
<dbReference type="Pfam" id="PF06115">
    <property type="entry name" value="DUF956"/>
    <property type="match status" value="1"/>
</dbReference>
<evidence type="ECO:0000313" key="1">
    <source>
        <dbReference type="EMBL" id="OUP56984.1"/>
    </source>
</evidence>
<keyword evidence="2" id="KW-1185">Reference proteome</keyword>
<organism evidence="1 2">
    <name type="scientific">Faecalitalea cylindroides</name>
    <dbReference type="NCBI Taxonomy" id="39483"/>
    <lineage>
        <taxon>Bacteria</taxon>
        <taxon>Bacillati</taxon>
        <taxon>Bacillota</taxon>
        <taxon>Erysipelotrichia</taxon>
        <taxon>Erysipelotrichales</taxon>
        <taxon>Erysipelotrichaceae</taxon>
        <taxon>Faecalitalea</taxon>
    </lineage>
</organism>
<dbReference type="RefSeq" id="WP_035402309.1">
    <property type="nucleotide sequence ID" value="NZ_CABKSV010000071.1"/>
</dbReference>
<evidence type="ECO:0000313" key="2">
    <source>
        <dbReference type="Proteomes" id="UP000195447"/>
    </source>
</evidence>
<gene>
    <name evidence="1" type="ORF">B5F14_09360</name>
</gene>